<organism evidence="3 4">
    <name type="scientific">Trichuris suis</name>
    <name type="common">pig whipworm</name>
    <dbReference type="NCBI Taxonomy" id="68888"/>
    <lineage>
        <taxon>Eukaryota</taxon>
        <taxon>Metazoa</taxon>
        <taxon>Ecdysozoa</taxon>
        <taxon>Nematoda</taxon>
        <taxon>Enoplea</taxon>
        <taxon>Dorylaimia</taxon>
        <taxon>Trichinellida</taxon>
        <taxon>Trichuridae</taxon>
        <taxon>Trichuris</taxon>
    </lineage>
</organism>
<dbReference type="Pfam" id="PF00566">
    <property type="entry name" value="RabGAP-TBC"/>
    <property type="match status" value="1"/>
</dbReference>
<dbReference type="PANTHER" id="PTHR22957">
    <property type="entry name" value="TBC1 DOMAIN FAMILY MEMBER GTPASE-ACTIVATING PROTEIN"/>
    <property type="match status" value="1"/>
</dbReference>
<sequence>MCDLAAPLLVTFDEEVMTYMCFSKLMERMSQLFPGSSSAMDSCLSYVVQLLQVVDHELFDLVYRNGDYTHCFFCYRWFLLDFKRGKPFLKTPTRGQLSSRADLKI</sequence>
<evidence type="ECO:0000313" key="4">
    <source>
        <dbReference type="Proteomes" id="UP000030764"/>
    </source>
</evidence>
<accession>A0A085LIW4</accession>
<dbReference type="PROSITE" id="PS50086">
    <property type="entry name" value="TBC_RABGAP"/>
    <property type="match status" value="1"/>
</dbReference>
<dbReference type="Gene3D" id="1.10.472.80">
    <property type="entry name" value="Ypt/Rab-GAP domain of gyp1p, domain 3"/>
    <property type="match status" value="1"/>
</dbReference>
<gene>
    <name evidence="3" type="ORF">M513_14213</name>
</gene>
<feature type="domain" description="Rab-GAP TBC" evidence="2">
    <location>
        <begin position="1"/>
        <end position="103"/>
    </location>
</feature>
<evidence type="ECO:0000256" key="1">
    <source>
        <dbReference type="ARBA" id="ARBA00022468"/>
    </source>
</evidence>
<dbReference type="GO" id="GO:0005096">
    <property type="term" value="F:GTPase activator activity"/>
    <property type="evidence" value="ECO:0007669"/>
    <property type="project" value="UniProtKB-KW"/>
</dbReference>
<evidence type="ECO:0000259" key="2">
    <source>
        <dbReference type="PROSITE" id="PS50086"/>
    </source>
</evidence>
<reference evidence="3 4" key="1">
    <citation type="journal article" date="2014" name="Nat. Genet.">
        <title>Genome and transcriptome of the porcine whipworm Trichuris suis.</title>
        <authorList>
            <person name="Jex A.R."/>
            <person name="Nejsum P."/>
            <person name="Schwarz E.M."/>
            <person name="Hu L."/>
            <person name="Young N.D."/>
            <person name="Hall R.S."/>
            <person name="Korhonen P.K."/>
            <person name="Liao S."/>
            <person name="Thamsborg S."/>
            <person name="Xia J."/>
            <person name="Xu P."/>
            <person name="Wang S."/>
            <person name="Scheerlinck J.P."/>
            <person name="Hofmann A."/>
            <person name="Sternberg P.W."/>
            <person name="Wang J."/>
            <person name="Gasser R.B."/>
        </authorList>
    </citation>
    <scope>NUCLEOTIDE SEQUENCE [LARGE SCALE GENOMIC DNA]</scope>
    <source>
        <strain evidence="3">DCEP-RM93M</strain>
    </source>
</reference>
<name>A0A085LIW4_9BILA</name>
<evidence type="ECO:0000313" key="3">
    <source>
        <dbReference type="EMBL" id="KFD44910.1"/>
    </source>
</evidence>
<keyword evidence="1" id="KW-0343">GTPase activation</keyword>
<dbReference type="EMBL" id="KL364139">
    <property type="protein sequence ID" value="KFD44910.1"/>
    <property type="molecule type" value="Genomic_DNA"/>
</dbReference>
<dbReference type="InterPro" id="IPR035969">
    <property type="entry name" value="Rab-GAP_TBC_sf"/>
</dbReference>
<dbReference type="Proteomes" id="UP000030764">
    <property type="component" value="Unassembled WGS sequence"/>
</dbReference>
<dbReference type="InterPro" id="IPR000195">
    <property type="entry name" value="Rab-GAP-TBC_dom"/>
</dbReference>
<dbReference type="PANTHER" id="PTHR22957:SF502">
    <property type="entry name" value="SMALL G PROTEIN SIGNALING MODULATOR 2-RELATED"/>
    <property type="match status" value="1"/>
</dbReference>
<dbReference type="AlphaFoldDB" id="A0A085LIW4"/>
<feature type="non-terminal residue" evidence="3">
    <location>
        <position position="105"/>
    </location>
</feature>
<proteinExistence type="predicted"/>
<dbReference type="SUPFAM" id="SSF47923">
    <property type="entry name" value="Ypt/Rab-GAP domain of gyp1p"/>
    <property type="match status" value="1"/>
</dbReference>
<protein>
    <recommendedName>
        <fullName evidence="2">Rab-GAP TBC domain-containing protein</fullName>
    </recommendedName>
</protein>
<keyword evidence="4" id="KW-1185">Reference proteome</keyword>